<feature type="compositionally biased region" description="Polar residues" evidence="1">
    <location>
        <begin position="1"/>
        <end position="17"/>
    </location>
</feature>
<evidence type="ECO:0000256" key="1">
    <source>
        <dbReference type="SAM" id="MobiDB-lite"/>
    </source>
</evidence>
<evidence type="ECO:0008006" key="4">
    <source>
        <dbReference type="Google" id="ProtNLM"/>
    </source>
</evidence>
<dbReference type="SUPFAM" id="SSF47616">
    <property type="entry name" value="GST C-terminal domain-like"/>
    <property type="match status" value="1"/>
</dbReference>
<sequence length="306" mass="32165">MTSPQQPHELVSGTNTAPVVRTPLLPGEAAPRVLTDSADVVSYADERLRAAAAAVGGGGGGGPPAPADAPHPLYPDDPQQRQQVRELEEQFSRKLGVCTRVVAYQYLFQDKQAALDVLGQRQPPAWCQQSALQPSDGSASSPPSTSAPSPPAPMASWKRGALALMYPMLKKAISAGLRVNEESAASCMQRIRKIFDEVGERLQANGGQYLVGDRFSAADLTFASMAAVVLMPPQYGAYLPPLDTWPEGFPGAELRSTAAGQHAMRMYELHRGLPRRGQAAGQAVAGGRAGSGDAGTNPSPAASSRL</sequence>
<feature type="compositionally biased region" description="Pro residues" evidence="1">
    <location>
        <begin position="63"/>
        <end position="75"/>
    </location>
</feature>
<reference evidence="2" key="1">
    <citation type="journal article" date="2020" name="bioRxiv">
        <title>Comparative genomics of Chlamydomonas.</title>
        <authorList>
            <person name="Craig R.J."/>
            <person name="Hasan A.R."/>
            <person name="Ness R.W."/>
            <person name="Keightley P.D."/>
        </authorList>
    </citation>
    <scope>NUCLEOTIDE SEQUENCE</scope>
    <source>
        <strain evidence="2">CCAP 11/70</strain>
    </source>
</reference>
<feature type="compositionally biased region" description="Low complexity" evidence="1">
    <location>
        <begin position="134"/>
        <end position="147"/>
    </location>
</feature>
<feature type="region of interest" description="Disordered" evidence="1">
    <location>
        <begin position="274"/>
        <end position="306"/>
    </location>
</feature>
<dbReference type="Proteomes" id="UP000612055">
    <property type="component" value="Unassembled WGS sequence"/>
</dbReference>
<accession>A0A836BZY6</accession>
<gene>
    <name evidence="2" type="ORF">HYH03_006781</name>
</gene>
<dbReference type="AlphaFoldDB" id="A0A836BZY6"/>
<feature type="region of interest" description="Disordered" evidence="1">
    <location>
        <begin position="126"/>
        <end position="154"/>
    </location>
</feature>
<dbReference type="EMBL" id="JAEHOE010000026">
    <property type="protein sequence ID" value="KAG2495175.1"/>
    <property type="molecule type" value="Genomic_DNA"/>
</dbReference>
<evidence type="ECO:0000313" key="2">
    <source>
        <dbReference type="EMBL" id="KAG2495175.1"/>
    </source>
</evidence>
<dbReference type="InterPro" id="IPR036282">
    <property type="entry name" value="Glutathione-S-Trfase_C_sf"/>
</dbReference>
<dbReference type="Gene3D" id="1.20.1050.10">
    <property type="match status" value="1"/>
</dbReference>
<feature type="region of interest" description="Disordered" evidence="1">
    <location>
        <begin position="1"/>
        <end position="28"/>
    </location>
</feature>
<comment type="caution">
    <text evidence="2">The sequence shown here is derived from an EMBL/GenBank/DDBJ whole genome shotgun (WGS) entry which is preliminary data.</text>
</comment>
<dbReference type="Pfam" id="PF13410">
    <property type="entry name" value="GST_C_2"/>
    <property type="match status" value="1"/>
</dbReference>
<evidence type="ECO:0000313" key="3">
    <source>
        <dbReference type="Proteomes" id="UP000612055"/>
    </source>
</evidence>
<proteinExistence type="predicted"/>
<keyword evidence="3" id="KW-1185">Reference proteome</keyword>
<feature type="compositionally biased region" description="Polar residues" evidence="1">
    <location>
        <begin position="294"/>
        <end position="306"/>
    </location>
</feature>
<feature type="region of interest" description="Disordered" evidence="1">
    <location>
        <begin position="54"/>
        <end position="81"/>
    </location>
</feature>
<protein>
    <recommendedName>
        <fullName evidence="4">Glutathione S-transferase</fullName>
    </recommendedName>
</protein>
<name>A0A836BZY6_9CHLO</name>
<dbReference type="OrthoDB" id="9988732at2759"/>
<feature type="compositionally biased region" description="Low complexity" evidence="1">
    <location>
        <begin position="275"/>
        <end position="286"/>
    </location>
</feature>
<organism evidence="2 3">
    <name type="scientific">Edaphochlamys debaryana</name>
    <dbReference type="NCBI Taxonomy" id="47281"/>
    <lineage>
        <taxon>Eukaryota</taxon>
        <taxon>Viridiplantae</taxon>
        <taxon>Chlorophyta</taxon>
        <taxon>core chlorophytes</taxon>
        <taxon>Chlorophyceae</taxon>
        <taxon>CS clade</taxon>
        <taxon>Chlamydomonadales</taxon>
        <taxon>Chlamydomonadales incertae sedis</taxon>
        <taxon>Edaphochlamys</taxon>
    </lineage>
</organism>